<evidence type="ECO:0000313" key="3">
    <source>
        <dbReference type="Proteomes" id="UP000229897"/>
    </source>
</evidence>
<evidence type="ECO:0000313" key="2">
    <source>
        <dbReference type="EMBL" id="ATQ74212.1"/>
    </source>
</evidence>
<dbReference type="CDD" id="cd00093">
    <property type="entry name" value="HTH_XRE"/>
    <property type="match status" value="1"/>
</dbReference>
<accession>A0A2D2DGU3</accession>
<feature type="domain" description="HTH cro/C1-type" evidence="1">
    <location>
        <begin position="16"/>
        <end position="70"/>
    </location>
</feature>
<dbReference type="OrthoDB" id="9803379at2"/>
<keyword evidence="3" id="KW-1185">Reference proteome</keyword>
<sequence length="86" mass="10252">MKSIHDPRYLAFIEQLILERWSLKITQEQLSMVLGRPQSYVAKVENLDRRIDVVELRDWLMALNIEPTEFMCRIPWWSSNSASTEQ</sequence>
<evidence type="ECO:0000259" key="1">
    <source>
        <dbReference type="PROSITE" id="PS50943"/>
    </source>
</evidence>
<gene>
    <name evidence="2" type="ORF">CR152_06635</name>
</gene>
<dbReference type="GO" id="GO:0003677">
    <property type="term" value="F:DNA binding"/>
    <property type="evidence" value="ECO:0007669"/>
    <property type="project" value="InterPro"/>
</dbReference>
<dbReference type="KEGG" id="mass:CR152_06635"/>
<protein>
    <submittedName>
        <fullName evidence="2">Transcriptional regulator</fullName>
    </submittedName>
</protein>
<dbReference type="Gene3D" id="1.10.260.40">
    <property type="entry name" value="lambda repressor-like DNA-binding domains"/>
    <property type="match status" value="1"/>
</dbReference>
<dbReference type="InterPro" id="IPR010982">
    <property type="entry name" value="Lambda_DNA-bd_dom_sf"/>
</dbReference>
<dbReference type="Proteomes" id="UP000229897">
    <property type="component" value="Chromosome"/>
</dbReference>
<dbReference type="InterPro" id="IPR001387">
    <property type="entry name" value="Cro/C1-type_HTH"/>
</dbReference>
<dbReference type="RefSeq" id="WP_099874202.1">
    <property type="nucleotide sequence ID" value="NZ_CP024608.1"/>
</dbReference>
<dbReference type="AlphaFoldDB" id="A0A2D2DGU3"/>
<proteinExistence type="predicted"/>
<reference evidence="2" key="1">
    <citation type="submission" date="2017-10" db="EMBL/GenBank/DDBJ databases">
        <title>Massilia psychrophilum sp. nov., a novel purple-pigmented bacterium isolated from Tianshan glacier, Xinjiang Municipality, China.</title>
        <authorList>
            <person name="Wang H."/>
        </authorList>
    </citation>
    <scope>NUCLEOTIDE SEQUENCE [LARGE SCALE GENOMIC DNA]</scope>
    <source>
        <strain evidence="2">B2</strain>
    </source>
</reference>
<dbReference type="EMBL" id="CP024608">
    <property type="protein sequence ID" value="ATQ74212.1"/>
    <property type="molecule type" value="Genomic_DNA"/>
</dbReference>
<organism evidence="2 3">
    <name type="scientific">Massilia violaceinigra</name>
    <dbReference type="NCBI Taxonomy" id="2045208"/>
    <lineage>
        <taxon>Bacteria</taxon>
        <taxon>Pseudomonadati</taxon>
        <taxon>Pseudomonadota</taxon>
        <taxon>Betaproteobacteria</taxon>
        <taxon>Burkholderiales</taxon>
        <taxon>Oxalobacteraceae</taxon>
        <taxon>Telluria group</taxon>
        <taxon>Massilia</taxon>
    </lineage>
</organism>
<dbReference type="SUPFAM" id="SSF47413">
    <property type="entry name" value="lambda repressor-like DNA-binding domains"/>
    <property type="match status" value="1"/>
</dbReference>
<dbReference type="Pfam" id="PF01381">
    <property type="entry name" value="HTH_3"/>
    <property type="match status" value="1"/>
</dbReference>
<name>A0A2D2DGU3_9BURK</name>
<dbReference type="PROSITE" id="PS50943">
    <property type="entry name" value="HTH_CROC1"/>
    <property type="match status" value="1"/>
</dbReference>